<evidence type="ECO:0000313" key="2">
    <source>
        <dbReference type="Proteomes" id="UP001197236"/>
    </source>
</evidence>
<dbReference type="Proteomes" id="UP001197236">
    <property type="component" value="Unassembled WGS sequence"/>
</dbReference>
<comment type="caution">
    <text evidence="1">The sequence shown here is derived from an EMBL/GenBank/DDBJ whole genome shotgun (WGS) entry which is preliminary data.</text>
</comment>
<evidence type="ECO:0000313" key="1">
    <source>
        <dbReference type="EMBL" id="MBW1256016.1"/>
    </source>
</evidence>
<keyword evidence="2" id="KW-1185">Reference proteome</keyword>
<name>A0ABS6V9P2_9GAMM</name>
<organism evidence="1 2">
    <name type="scientific">Pantoea allii</name>
    <dbReference type="NCBI Taxonomy" id="574096"/>
    <lineage>
        <taxon>Bacteria</taxon>
        <taxon>Pseudomonadati</taxon>
        <taxon>Pseudomonadota</taxon>
        <taxon>Gammaproteobacteria</taxon>
        <taxon>Enterobacterales</taxon>
        <taxon>Erwiniaceae</taxon>
        <taxon>Pantoea</taxon>
    </lineage>
</organism>
<dbReference type="EMBL" id="JAHVXZ010000001">
    <property type="protein sequence ID" value="MBW1256016.1"/>
    <property type="molecule type" value="Genomic_DNA"/>
</dbReference>
<gene>
    <name evidence="1" type="ORF">KYI95_02150</name>
</gene>
<reference evidence="1 2" key="1">
    <citation type="submission" date="2021-07" db="EMBL/GenBank/DDBJ databases">
        <title>A novel phosphonate cluster across the Pantoea species complex is important for pathogenicity in onion.</title>
        <authorList>
            <person name="Zhao M."/>
            <person name="Stice S."/>
            <person name="Shin G.Y."/>
            <person name="Coutinho T."/>
            <person name="Gitaitis R."/>
            <person name="Kvitko B."/>
            <person name="Dutta B."/>
        </authorList>
    </citation>
    <scope>NUCLEOTIDE SEQUENCE [LARGE SCALE GENOMIC DNA]</scope>
    <source>
        <strain evidence="1 2">BD 382</strain>
    </source>
</reference>
<proteinExistence type="predicted"/>
<protein>
    <submittedName>
        <fullName evidence="1">Uncharacterized protein</fullName>
    </submittedName>
</protein>
<sequence>MREKQEYPSRIFTDETQMLKEKVNALIAFSVAAAKKFHAYRCNTASFPLGAEPYT</sequence>
<dbReference type="RefSeq" id="WP_218994509.1">
    <property type="nucleotide sequence ID" value="NZ_JAHVXU010000001.1"/>
</dbReference>
<accession>A0ABS6V9P2</accession>